<dbReference type="PANTHER" id="PTHR32305:SF17">
    <property type="entry name" value="TRNA NUCLEASE WAPA"/>
    <property type="match status" value="1"/>
</dbReference>
<organism evidence="3 4">
    <name type="scientific">Nocardiopsis terrae</name>
    <dbReference type="NCBI Taxonomy" id="372655"/>
    <lineage>
        <taxon>Bacteria</taxon>
        <taxon>Bacillati</taxon>
        <taxon>Actinomycetota</taxon>
        <taxon>Actinomycetes</taxon>
        <taxon>Streptosporangiales</taxon>
        <taxon>Nocardiopsidaceae</taxon>
        <taxon>Nocardiopsis</taxon>
    </lineage>
</organism>
<feature type="compositionally biased region" description="Pro residues" evidence="1">
    <location>
        <begin position="1990"/>
        <end position="2003"/>
    </location>
</feature>
<dbReference type="EMBL" id="JADBDY010000001">
    <property type="protein sequence ID" value="MBE1456899.1"/>
    <property type="molecule type" value="Genomic_DNA"/>
</dbReference>
<feature type="compositionally biased region" description="Low complexity" evidence="1">
    <location>
        <begin position="235"/>
        <end position="250"/>
    </location>
</feature>
<feature type="region of interest" description="Disordered" evidence="1">
    <location>
        <begin position="1964"/>
        <end position="2025"/>
    </location>
</feature>
<name>A0ABR9HD12_9ACTN</name>
<keyword evidence="4" id="KW-1185">Reference proteome</keyword>
<evidence type="ECO:0000313" key="3">
    <source>
        <dbReference type="EMBL" id="MBE1456899.1"/>
    </source>
</evidence>
<dbReference type="NCBIfam" id="TIGR01643">
    <property type="entry name" value="YD_repeat_2x"/>
    <property type="match status" value="2"/>
</dbReference>
<comment type="caution">
    <text evidence="3">The sequence shown here is derived from an EMBL/GenBank/DDBJ whole genome shotgun (WGS) entry which is preliminary data.</text>
</comment>
<sequence>MPSTSDAPAQNGEQARTGRFRPRPALLAAGSALMAVAVTATLIETLPALPDWLRDDSVPETQEIPDPVAGSTGEVEPRERGEELAEAAEGDPEASWPAAARETLTVSEAVDPEAMVSVGGLPVQAVADGGGSAQAEVLGREAAAEAGVDGLLLRIEADEEVEVHVDPSDFADAYGGSYGDRLTLTRLPDCFTSTPEVPECRTPVRSEPVTGTSGTVAARFDPEQGAPAPADEARAPSATGAAAPTEPTGSSTGVFALAASESGSGGDYSATPLEPSSEWSVSPSSGVFSWSYPLDPVPVPSSLMPQLALDYSSQTVDGRTSATNNQGSWIGEGFSYEPGYIERSYKACADDGHEYKGDQCWGTDNATLMLNGASGRLVKDDDTGEWRLESDDGSKIEHLTGAENGDDDGEYWRVTTTDGTRYHFGRHRLPGWESGDETTDSTWTVPVFGDDDGEPCHDDSFSDSWCQQGWRWNLDYVEDSRGNVMTYFYGKETNHYALDADTDTEGTAYTRGGYLKRVDYGQREGEVYDGDAPARVVFDTAERCLPDDDFDCDADDLDEDTAKHWPDVPHDRACDAGDECSFSQTAPSFWTRKRLEEVRTQYDTGDGYQTVDSWKLDHLFTDNGDGSRTLWLSEITRTGHDGDETESLPPVQLDGIQLPNRVDDPGDNIQPLVRFRLSTVYTETGGQIDVNYSGGDCDPDDLPEEGEQTGRCYPVKWNPPGAEDPVTDWFHKYVVEEIIESDRTGGSPDQVTRYEYVGDAGWRHADPDGITDEEYQTWGQWRGYETVRVRTGDGQDMPTRTDYTFLRGLHGGKDPGGGTVSAEVADSTGTEHTDHDELAGHQLEEITYDGDEVVEKTISEPWRHVTAVRDEDWGTTRAAFTNTGVKRALTALADGEWRETKTTTTFDTDTGRSERVEDLGDTSTDADDMCTRTTYADNTDAHILTHISRAESVSVACSEDAGSGDVVSDVRRHYDGGGYGDAPDRGDITLTEEFDGRDDDGDPVYTTVKETAYDEYGQETEVTDAEGLVNETTEYSYDNGLVTGFTVTNALGHTVENRVDPARGIVHAEIDANGRRTDTAYDPLGRLTGVWLPDRPKGRDMTPNMKFGYSITENEPASVSTSTIRNDGDYDTSYEIYDGFLRPRQTQVPGPDGGRLVSDTFHNGIGRVARTNDTYYAEDEPGGDLLVVRNGDVQGQTVYTYDGAERLTATVQRVAGDEVWRTSAVHEGDRVHVTPPEGGVPTTVITDARGQKVEQRQYTGDTPEGDHVSTSYTHTPSGEIASMTTPSGSEWSYEYDHRGRQTAVHDPDTGTTTNVYDDLDQLVSTTDANGTTLSHVYDDLGRNVETWEGEPDEGTKLTSHEYDTALKGQLFIQTRHTPDGDYRIGIVGQDELDRPTNILYGIPESQGVLAGDYEFSISYNIDGTVQGMGLPAAGGLPAESTTIGYDDIGRPTSLSGESSYVTRTEYNQLGQVLQTELSGGSGPKAWITNEYEKGTKRLLGTRVDRQGGEAPLMDTGYDYDDAGNVLSVTDAPEGGQTETQCFGYDPLLQLTEAWSLPHEDSGECAAEPTADEVGGPAAYWHSYDYDDAGNRVSETLHDTTGSGEDAVRDYTYPDSGQGQPNTVREVVEQTPQGDTLSSFDYDDAGNTVVRELAGERQELEWTPEGDLDTVSTDEGETSFVYSADGERLVHSTPFEDILYLPGMELRANKFTGEVEGVRYYEHAGQRVAVRTPDRVDLLAADHHGTGQVAMNADSEESVRRYLTPFGEERGGASWAWPDDKGFLGKTVDHFTGLTLVGAREYDAALGRFISADPIVDPSDPLQMNGYSYANNSPMTYSDPTGEFLDKIGSAISSGASKVGNAVKSGYNSTKKWVSNNKSTITSVGVGIGVGVGCTALSFGLGAVGCAALGGAASGLVQYGMDTPRDDWSFTGAATSTVVGGALGAAGGAIGGRIAGAVGSRVSSWVGGAGSSGTRSGVTNAARSAAVKPRTPQPPPPPKPPRPAPAASAPRPAPSTAAPANAGRSGCNSFVPGTGVVMADGSTKAIEAVEVGDAVLATDPGTGEQSARTVAATIDGEGFKTLVEIRVDGTTEREAPPEGESAGAESASEVPGPVVAGDVVTATDEHPFWVPELDAWVDAIDLAPGMWLQTSSGTWVQISAVEVDTQPAQVHNLTVEGVHTYHVVAGTTSVLAHNTNCSGNAGRDLIDGQAQFHIVRGDRTGGGHKWPGQPGKSVFPSHWGTEKILNSVADVATNPASVWTQQTGRRGALFTRNDHPSRWKIEGVVDGVNIRTIYEPAYDRIITAFPFR</sequence>
<dbReference type="CDD" id="cd00081">
    <property type="entry name" value="Hint"/>
    <property type="match status" value="1"/>
</dbReference>
<dbReference type="InterPro" id="IPR031325">
    <property type="entry name" value="RHS_repeat"/>
</dbReference>
<feature type="domain" description="Hint" evidence="2">
    <location>
        <begin position="2026"/>
        <end position="2151"/>
    </location>
</feature>
<dbReference type="Proteomes" id="UP000598217">
    <property type="component" value="Unassembled WGS sequence"/>
</dbReference>
<gene>
    <name evidence="3" type="ORF">H4W79_001113</name>
</gene>
<dbReference type="InterPro" id="IPR006530">
    <property type="entry name" value="YD"/>
</dbReference>
<dbReference type="InterPro" id="IPR003587">
    <property type="entry name" value="Hint_dom_N"/>
</dbReference>
<dbReference type="InterPro" id="IPR036844">
    <property type="entry name" value="Hint_dom_sf"/>
</dbReference>
<dbReference type="SMART" id="SM00306">
    <property type="entry name" value="HintN"/>
    <property type="match status" value="1"/>
</dbReference>
<feature type="compositionally biased region" description="Polar residues" evidence="1">
    <location>
        <begin position="1268"/>
        <end position="1288"/>
    </location>
</feature>
<proteinExistence type="predicted"/>
<feature type="compositionally biased region" description="Polar residues" evidence="1">
    <location>
        <begin position="1"/>
        <end position="14"/>
    </location>
</feature>
<evidence type="ECO:0000313" key="4">
    <source>
        <dbReference type="Proteomes" id="UP000598217"/>
    </source>
</evidence>
<feature type="region of interest" description="Disordered" evidence="1">
    <location>
        <begin position="1597"/>
        <end position="1621"/>
    </location>
</feature>
<evidence type="ECO:0000256" key="1">
    <source>
        <dbReference type="SAM" id="MobiDB-lite"/>
    </source>
</evidence>
<dbReference type="Pfam" id="PF07591">
    <property type="entry name" value="PT-HINT"/>
    <property type="match status" value="1"/>
</dbReference>
<dbReference type="NCBIfam" id="TIGR03696">
    <property type="entry name" value="Rhs_assc_core"/>
    <property type="match status" value="1"/>
</dbReference>
<dbReference type="Pfam" id="PF05593">
    <property type="entry name" value="RHS_repeat"/>
    <property type="match status" value="1"/>
</dbReference>
<protein>
    <submittedName>
        <fullName evidence="3">RHS repeat-associated protein</fullName>
    </submittedName>
</protein>
<reference evidence="3 4" key="1">
    <citation type="submission" date="2020-10" db="EMBL/GenBank/DDBJ databases">
        <title>Sequencing the genomes of 1000 actinobacteria strains.</title>
        <authorList>
            <person name="Klenk H.-P."/>
        </authorList>
    </citation>
    <scope>NUCLEOTIDE SEQUENCE [LARGE SCALE GENOMIC DNA]</scope>
    <source>
        <strain evidence="3 4">DSM 45157</strain>
    </source>
</reference>
<feature type="region of interest" description="Disordered" evidence="1">
    <location>
        <begin position="56"/>
        <end position="97"/>
    </location>
</feature>
<accession>A0ABR9HD12</accession>
<feature type="region of interest" description="Disordered" evidence="1">
    <location>
        <begin position="1"/>
        <end position="23"/>
    </location>
</feature>
<feature type="region of interest" description="Disordered" evidence="1">
    <location>
        <begin position="639"/>
        <end position="667"/>
    </location>
</feature>
<dbReference type="Pfam" id="PF14436">
    <property type="entry name" value="EndoU_bacteria"/>
    <property type="match status" value="1"/>
</dbReference>
<dbReference type="InterPro" id="IPR029501">
    <property type="entry name" value="EndoU_bac"/>
</dbReference>
<evidence type="ECO:0000259" key="2">
    <source>
        <dbReference type="SMART" id="SM00306"/>
    </source>
</evidence>
<dbReference type="Gene3D" id="2.180.10.10">
    <property type="entry name" value="RHS repeat-associated core"/>
    <property type="match status" value="1"/>
</dbReference>
<dbReference type="RefSeq" id="WP_192733298.1">
    <property type="nucleotide sequence ID" value="NZ_BMXJ01000002.1"/>
</dbReference>
<dbReference type="InterPro" id="IPR022385">
    <property type="entry name" value="Rhs_assc_core"/>
</dbReference>
<feature type="compositionally biased region" description="Low complexity" evidence="1">
    <location>
        <begin position="2004"/>
        <end position="2019"/>
    </location>
</feature>
<feature type="region of interest" description="Disordered" evidence="1">
    <location>
        <begin position="905"/>
        <end position="924"/>
    </location>
</feature>
<feature type="compositionally biased region" description="Low complexity" evidence="1">
    <location>
        <begin position="2097"/>
        <end position="2110"/>
    </location>
</feature>
<dbReference type="Gene3D" id="2.170.16.10">
    <property type="entry name" value="Hedgehog/Intein (Hint) domain"/>
    <property type="match status" value="1"/>
</dbReference>
<feature type="compositionally biased region" description="Basic and acidic residues" evidence="1">
    <location>
        <begin position="909"/>
        <end position="918"/>
    </location>
</feature>
<feature type="region of interest" description="Disordered" evidence="1">
    <location>
        <begin position="1257"/>
        <end position="1288"/>
    </location>
</feature>
<dbReference type="PANTHER" id="PTHR32305">
    <property type="match status" value="1"/>
</dbReference>
<dbReference type="InterPro" id="IPR050708">
    <property type="entry name" value="T6SS_VgrG/RHS"/>
</dbReference>
<feature type="region of interest" description="Disordered" evidence="1">
    <location>
        <begin position="2089"/>
        <end position="2110"/>
    </location>
</feature>
<dbReference type="SUPFAM" id="SSF51294">
    <property type="entry name" value="Hedgehog/intein (Hint) domain"/>
    <property type="match status" value="2"/>
</dbReference>
<feature type="region of interest" description="Disordered" evidence="1">
    <location>
        <begin position="194"/>
        <end position="252"/>
    </location>
</feature>